<evidence type="ECO:0000313" key="3">
    <source>
        <dbReference type="Proteomes" id="UP001500449"/>
    </source>
</evidence>
<evidence type="ECO:0000313" key="2">
    <source>
        <dbReference type="EMBL" id="GAA1828477.1"/>
    </source>
</evidence>
<dbReference type="PIRSF" id="PIRSF000429">
    <property type="entry name" value="Ac-CoA_Ac_transf"/>
    <property type="match status" value="1"/>
</dbReference>
<dbReference type="EMBL" id="BAAAQK010000001">
    <property type="protein sequence ID" value="GAA1828477.1"/>
    <property type="molecule type" value="Genomic_DNA"/>
</dbReference>
<feature type="domain" description="Thiolase C-terminal" evidence="1">
    <location>
        <begin position="271"/>
        <end position="391"/>
    </location>
</feature>
<dbReference type="InterPro" id="IPR055140">
    <property type="entry name" value="Thiolase_C_2"/>
</dbReference>
<reference evidence="2 3" key="1">
    <citation type="journal article" date="2019" name="Int. J. Syst. Evol. Microbiol.">
        <title>The Global Catalogue of Microorganisms (GCM) 10K type strain sequencing project: providing services to taxonomists for standard genome sequencing and annotation.</title>
        <authorList>
            <consortium name="The Broad Institute Genomics Platform"/>
            <consortium name="The Broad Institute Genome Sequencing Center for Infectious Disease"/>
            <person name="Wu L."/>
            <person name="Ma J."/>
        </authorList>
    </citation>
    <scope>NUCLEOTIDE SEQUENCE [LARGE SCALE GENOMIC DNA]</scope>
    <source>
        <strain evidence="2 3">JCM 16009</strain>
    </source>
</reference>
<dbReference type="RefSeq" id="WP_344411651.1">
    <property type="nucleotide sequence ID" value="NZ_BAAAQK010000001.1"/>
</dbReference>
<gene>
    <name evidence="2" type="ORF">GCM10009836_02780</name>
</gene>
<keyword evidence="3" id="KW-1185">Reference proteome</keyword>
<dbReference type="Gene3D" id="3.40.47.10">
    <property type="match status" value="1"/>
</dbReference>
<dbReference type="Proteomes" id="UP001500449">
    <property type="component" value="Unassembled WGS sequence"/>
</dbReference>
<sequence length="398" mass="42930">MTHNDIQDVVAIAGVGSTGYTRRTGRTARALAAEAAVAAITDAGLAREDIDGVISSAGMGSWLLCPPGAAEMVAMLRLPGVTWFADGAPVMVSPIIDAMNAIHSGVCDTVLVYHYNYRSPFNSRALAEDPFRRSVRAYDDLPPESPRNAAAYAAWAGRFLQENHVERTQLGRIAVNSRTNAADNPLAAMRTPLTMEQYLDARLVREPLGMFDMDLPVDGAEAFVLTRVDRARDLPRPPVLVHAAVQGLVETAGDEEQLPSLARHGQDVVTEQLWKRSARGLADVDLAYVYDGFTVITLSWFQKLGWCGPGEVSGFLDRHWVPDQGRLLIDGRVPVNRQGGMLSEGGSQGAGFVRDAVHQLRGTAGSRQVAGARTALCAIGGFFYNSQAMVLVNDEGTR</sequence>
<dbReference type="PANTHER" id="PTHR42870:SF1">
    <property type="entry name" value="NON-SPECIFIC LIPID-TRANSFER PROTEIN-LIKE 2"/>
    <property type="match status" value="1"/>
</dbReference>
<dbReference type="InterPro" id="IPR016039">
    <property type="entry name" value="Thiolase-like"/>
</dbReference>
<evidence type="ECO:0000259" key="1">
    <source>
        <dbReference type="Pfam" id="PF22691"/>
    </source>
</evidence>
<name>A0ABN2MII5_9PSEU</name>
<dbReference type="PANTHER" id="PTHR42870">
    <property type="entry name" value="ACETYL-COA C-ACETYLTRANSFERASE"/>
    <property type="match status" value="1"/>
</dbReference>
<accession>A0ABN2MII5</accession>
<dbReference type="Pfam" id="PF22691">
    <property type="entry name" value="Thiolase_C_1"/>
    <property type="match status" value="1"/>
</dbReference>
<proteinExistence type="predicted"/>
<dbReference type="InterPro" id="IPR002155">
    <property type="entry name" value="Thiolase"/>
</dbReference>
<dbReference type="SUPFAM" id="SSF53901">
    <property type="entry name" value="Thiolase-like"/>
    <property type="match status" value="2"/>
</dbReference>
<organism evidence="2 3">
    <name type="scientific">Pseudonocardia ailaonensis</name>
    <dbReference type="NCBI Taxonomy" id="367279"/>
    <lineage>
        <taxon>Bacteria</taxon>
        <taxon>Bacillati</taxon>
        <taxon>Actinomycetota</taxon>
        <taxon>Actinomycetes</taxon>
        <taxon>Pseudonocardiales</taxon>
        <taxon>Pseudonocardiaceae</taxon>
        <taxon>Pseudonocardia</taxon>
    </lineage>
</organism>
<protein>
    <recommendedName>
        <fullName evidence="1">Thiolase C-terminal domain-containing protein</fullName>
    </recommendedName>
</protein>
<dbReference type="CDD" id="cd00829">
    <property type="entry name" value="SCP-x_thiolase"/>
    <property type="match status" value="1"/>
</dbReference>
<comment type="caution">
    <text evidence="2">The sequence shown here is derived from an EMBL/GenBank/DDBJ whole genome shotgun (WGS) entry which is preliminary data.</text>
</comment>